<dbReference type="EMBL" id="BOMQ01000008">
    <property type="protein sequence ID" value="GIE47030.1"/>
    <property type="molecule type" value="Genomic_DNA"/>
</dbReference>
<keyword evidence="4" id="KW-1185">Reference proteome</keyword>
<evidence type="ECO:0000256" key="1">
    <source>
        <dbReference type="SAM" id="MobiDB-lite"/>
    </source>
</evidence>
<dbReference type="RefSeq" id="WP_203764129.1">
    <property type="nucleotide sequence ID" value="NZ_BAAAYJ010000103.1"/>
</dbReference>
<proteinExistence type="predicted"/>
<evidence type="ECO:0000313" key="4">
    <source>
        <dbReference type="Proteomes" id="UP000647172"/>
    </source>
</evidence>
<reference evidence="3" key="1">
    <citation type="submission" date="2021-01" db="EMBL/GenBank/DDBJ databases">
        <title>Whole genome shotgun sequence of Actinoplanes nipponensis NBRC 14063.</title>
        <authorList>
            <person name="Komaki H."/>
            <person name="Tamura T."/>
        </authorList>
    </citation>
    <scope>NUCLEOTIDE SEQUENCE</scope>
    <source>
        <strain evidence="3">NBRC 14063</strain>
    </source>
</reference>
<dbReference type="AlphaFoldDB" id="A0A919MRK1"/>
<feature type="signal peptide" evidence="2">
    <location>
        <begin position="1"/>
        <end position="18"/>
    </location>
</feature>
<name>A0A919MRK1_9ACTN</name>
<organism evidence="3 4">
    <name type="scientific">Actinoplanes nipponensis</name>
    <dbReference type="NCBI Taxonomy" id="135950"/>
    <lineage>
        <taxon>Bacteria</taxon>
        <taxon>Bacillati</taxon>
        <taxon>Actinomycetota</taxon>
        <taxon>Actinomycetes</taxon>
        <taxon>Micromonosporales</taxon>
        <taxon>Micromonosporaceae</taxon>
        <taxon>Actinoplanes</taxon>
    </lineage>
</organism>
<evidence type="ECO:0000256" key="2">
    <source>
        <dbReference type="SAM" id="SignalP"/>
    </source>
</evidence>
<comment type="caution">
    <text evidence="3">The sequence shown here is derived from an EMBL/GenBank/DDBJ whole genome shotgun (WGS) entry which is preliminary data.</text>
</comment>
<sequence length="60" mass="5863">MITFLVVVLAVSLGIALAALDEPAAHGATRDAPQADDAPIGSPHAVFGPPAPFTAAASSP</sequence>
<accession>A0A919MRK1</accession>
<feature type="chain" id="PRO_5039542090" evidence="2">
    <location>
        <begin position="19"/>
        <end position="60"/>
    </location>
</feature>
<feature type="region of interest" description="Disordered" evidence="1">
    <location>
        <begin position="26"/>
        <end position="60"/>
    </location>
</feature>
<protein>
    <submittedName>
        <fullName evidence="3">Uncharacterized protein</fullName>
    </submittedName>
</protein>
<dbReference type="Proteomes" id="UP000647172">
    <property type="component" value="Unassembled WGS sequence"/>
</dbReference>
<keyword evidence="2" id="KW-0732">Signal</keyword>
<evidence type="ECO:0000313" key="3">
    <source>
        <dbReference type="EMBL" id="GIE47030.1"/>
    </source>
</evidence>
<gene>
    <name evidence="3" type="ORF">Ani05nite_05640</name>
</gene>